<dbReference type="EMBL" id="JBEZAE010000016">
    <property type="protein sequence ID" value="MEU7073147.1"/>
    <property type="molecule type" value="Genomic_DNA"/>
</dbReference>
<organism evidence="2 3">
    <name type="scientific">Streptomyces narbonensis</name>
    <dbReference type="NCBI Taxonomy" id="67333"/>
    <lineage>
        <taxon>Bacteria</taxon>
        <taxon>Bacillati</taxon>
        <taxon>Actinomycetota</taxon>
        <taxon>Actinomycetes</taxon>
        <taxon>Kitasatosporales</taxon>
        <taxon>Streptomycetaceae</taxon>
        <taxon>Streptomyces</taxon>
    </lineage>
</organism>
<reference evidence="2 3" key="1">
    <citation type="submission" date="2024-06" db="EMBL/GenBank/DDBJ databases">
        <title>The Natural Products Discovery Center: Release of the First 8490 Sequenced Strains for Exploring Actinobacteria Biosynthetic Diversity.</title>
        <authorList>
            <person name="Kalkreuter E."/>
            <person name="Kautsar S.A."/>
            <person name="Yang D."/>
            <person name="Bader C.D."/>
            <person name="Teijaro C.N."/>
            <person name="Fluegel L."/>
            <person name="Davis C.M."/>
            <person name="Simpson J.R."/>
            <person name="Lauterbach L."/>
            <person name="Steele A.D."/>
            <person name="Gui C."/>
            <person name="Meng S."/>
            <person name="Li G."/>
            <person name="Viehrig K."/>
            <person name="Ye F."/>
            <person name="Su P."/>
            <person name="Kiefer A.F."/>
            <person name="Nichols A."/>
            <person name="Cepeda A.J."/>
            <person name="Yan W."/>
            <person name="Fan B."/>
            <person name="Jiang Y."/>
            <person name="Adhikari A."/>
            <person name="Zheng C.-J."/>
            <person name="Schuster L."/>
            <person name="Cowan T.M."/>
            <person name="Smanski M.J."/>
            <person name="Chevrette M.G."/>
            <person name="De Carvalho L.P.S."/>
            <person name="Shen B."/>
        </authorList>
    </citation>
    <scope>NUCLEOTIDE SEQUENCE [LARGE SCALE GENOMIC DNA]</scope>
    <source>
        <strain evidence="2 3">NPDC045974</strain>
    </source>
</reference>
<feature type="compositionally biased region" description="Pro residues" evidence="1">
    <location>
        <begin position="19"/>
        <end position="32"/>
    </location>
</feature>
<evidence type="ECO:0000256" key="1">
    <source>
        <dbReference type="SAM" id="MobiDB-lite"/>
    </source>
</evidence>
<comment type="caution">
    <text evidence="2">The sequence shown here is derived from an EMBL/GenBank/DDBJ whole genome shotgun (WGS) entry which is preliminary data.</text>
</comment>
<gene>
    <name evidence="2" type="ORF">AB0A88_23775</name>
</gene>
<evidence type="ECO:0000313" key="2">
    <source>
        <dbReference type="EMBL" id="MEU7073147.1"/>
    </source>
</evidence>
<evidence type="ECO:0000313" key="3">
    <source>
        <dbReference type="Proteomes" id="UP001551329"/>
    </source>
</evidence>
<proteinExistence type="predicted"/>
<dbReference type="RefSeq" id="WP_358476579.1">
    <property type="nucleotide sequence ID" value="NZ_JBEZAE010000016.1"/>
</dbReference>
<feature type="region of interest" description="Disordered" evidence="1">
    <location>
        <begin position="1"/>
        <end position="32"/>
    </location>
</feature>
<accession>A0ABV3CED3</accession>
<protein>
    <submittedName>
        <fullName evidence="2">Uncharacterized protein</fullName>
    </submittedName>
</protein>
<dbReference type="Proteomes" id="UP001551329">
    <property type="component" value="Unassembled WGS sequence"/>
</dbReference>
<sequence length="284" mass="30071">MTEQLTETVEAAPGSEAPAPVPVPEGPAPVPTAPGRTRRVLWAVARWTAAVAVCGGVGAGTAMGITALDRTDVPGLATESDGRWEYPELRLPALPADRPRPFTEGNDAEIHHADARKLLLPAPAGATVDPEMNGGWVSEEAYLAGYGKEYRAQVRQVLDDAALRHIAGRAWTMPDGTRSSVLLLKFSSVDHADELYGSLSSDGVEVLPAGVAELEILDRVAGDVRVPHVSAYAYGETKPYGAEQTRWAYITAGDTLAVVTQTRKGGTLTVPFQQTIALQAQLLG</sequence>
<name>A0ABV3CED3_9ACTN</name>
<keyword evidence="3" id="KW-1185">Reference proteome</keyword>